<evidence type="ECO:0000259" key="2">
    <source>
        <dbReference type="PROSITE" id="PS50937"/>
    </source>
</evidence>
<keyword evidence="4" id="KW-1185">Reference proteome</keyword>
<evidence type="ECO:0000313" key="3">
    <source>
        <dbReference type="EMBL" id="MFC6880436.1"/>
    </source>
</evidence>
<name>A0ABW2CHR7_9ACTN</name>
<reference evidence="4" key="1">
    <citation type="journal article" date="2019" name="Int. J. Syst. Evol. Microbiol.">
        <title>The Global Catalogue of Microorganisms (GCM) 10K type strain sequencing project: providing services to taxonomists for standard genome sequencing and annotation.</title>
        <authorList>
            <consortium name="The Broad Institute Genomics Platform"/>
            <consortium name="The Broad Institute Genome Sequencing Center for Infectious Disease"/>
            <person name="Wu L."/>
            <person name="Ma J."/>
        </authorList>
    </citation>
    <scope>NUCLEOTIDE SEQUENCE [LARGE SCALE GENOMIC DNA]</scope>
    <source>
        <strain evidence="4">JCM 3369</strain>
    </source>
</reference>
<dbReference type="InterPro" id="IPR009061">
    <property type="entry name" value="DNA-bd_dom_put_sf"/>
</dbReference>
<dbReference type="PANTHER" id="PTHR30204:SF93">
    <property type="entry name" value="HTH MERR-TYPE DOMAIN-CONTAINING PROTEIN"/>
    <property type="match status" value="1"/>
</dbReference>
<proteinExistence type="predicted"/>
<evidence type="ECO:0000256" key="1">
    <source>
        <dbReference type="ARBA" id="ARBA00023125"/>
    </source>
</evidence>
<dbReference type="Pfam" id="PF13411">
    <property type="entry name" value="MerR_1"/>
    <property type="match status" value="1"/>
</dbReference>
<accession>A0ABW2CHR7</accession>
<dbReference type="CDD" id="cd04778">
    <property type="entry name" value="HTH_MerR-like_sg2"/>
    <property type="match status" value="1"/>
</dbReference>
<organism evidence="3 4">
    <name type="scientific">Actinomadura yumaensis</name>
    <dbReference type="NCBI Taxonomy" id="111807"/>
    <lineage>
        <taxon>Bacteria</taxon>
        <taxon>Bacillati</taxon>
        <taxon>Actinomycetota</taxon>
        <taxon>Actinomycetes</taxon>
        <taxon>Streptosporangiales</taxon>
        <taxon>Thermomonosporaceae</taxon>
        <taxon>Actinomadura</taxon>
    </lineage>
</organism>
<protein>
    <submittedName>
        <fullName evidence="3">MerR family transcriptional regulator</fullName>
    </submittedName>
</protein>
<dbReference type="Proteomes" id="UP001596380">
    <property type="component" value="Unassembled WGS sequence"/>
</dbReference>
<dbReference type="RefSeq" id="WP_160820954.1">
    <property type="nucleotide sequence ID" value="NZ_JBHSXS010000005.1"/>
</dbReference>
<dbReference type="PROSITE" id="PS50937">
    <property type="entry name" value="HTH_MERR_2"/>
    <property type="match status" value="1"/>
</dbReference>
<dbReference type="SUPFAM" id="SSF46955">
    <property type="entry name" value="Putative DNA-binding domain"/>
    <property type="match status" value="1"/>
</dbReference>
<feature type="domain" description="HTH merR-type" evidence="2">
    <location>
        <begin position="3"/>
        <end position="71"/>
    </location>
</feature>
<evidence type="ECO:0000313" key="4">
    <source>
        <dbReference type="Proteomes" id="UP001596380"/>
    </source>
</evidence>
<dbReference type="Gene3D" id="1.10.1660.10">
    <property type="match status" value="1"/>
</dbReference>
<dbReference type="PRINTS" id="PR00040">
    <property type="entry name" value="HTHMERR"/>
</dbReference>
<dbReference type="InterPro" id="IPR000551">
    <property type="entry name" value="MerR-type_HTH_dom"/>
</dbReference>
<keyword evidence="1" id="KW-0238">DNA-binding</keyword>
<dbReference type="EMBL" id="JBHSXS010000005">
    <property type="protein sequence ID" value="MFC6880436.1"/>
    <property type="molecule type" value="Genomic_DNA"/>
</dbReference>
<gene>
    <name evidence="3" type="ORF">ACFQKB_11755</name>
</gene>
<dbReference type="PANTHER" id="PTHR30204">
    <property type="entry name" value="REDOX-CYCLING DRUG-SENSING TRANSCRIPTIONAL ACTIVATOR SOXR"/>
    <property type="match status" value="1"/>
</dbReference>
<dbReference type="SMART" id="SM00422">
    <property type="entry name" value="HTH_MERR"/>
    <property type="match status" value="1"/>
</dbReference>
<sequence>MTTYRIDDLARAAETSVRNVRAFQERGVLPPPRLQGRTGLYDDSHLARIRLIVQLQERGYTIATIADLISAWERGHDLGELMGLEKVLTDPWSDEIPGYLTLAELSELFYPGLPREKVSPDEIAETLRRAESLGFVEPAGDRYRIPSPKLLNVGAELVAAGIPLATVFDIAGRLSGDCDTIARRFVQLTVDHADLDAGPGRSERQDLPEIARLITRLRPLAQSAVHGLLARSMQTQVMATFSDQVENVARLTAPAESPRPERTATPE</sequence>
<comment type="caution">
    <text evidence="3">The sequence shown here is derived from an EMBL/GenBank/DDBJ whole genome shotgun (WGS) entry which is preliminary data.</text>
</comment>
<dbReference type="InterPro" id="IPR047057">
    <property type="entry name" value="MerR_fam"/>
</dbReference>